<accession>A0A0C1NMB9</accession>
<protein>
    <submittedName>
        <fullName evidence="1">Uncharacterized protein</fullName>
    </submittedName>
</protein>
<sequence length="457" mass="52928">MSVPSKYWELVIILPSGNGCGYGVKVLPPAREFFLQEFPIRANILDEYVQNRLFQLLSVSGANLCLRCYISHFILRSCIQRVKLFAAGGRINYRDLLPFVLNDDGKTPQGKHIPFSVEILSSFRPERKCSLPRWVDFRVKRHRELNDFLLEFDIEVRSDWAILNKAVSSHLNEQRDREILTVFHAIYRQARPEQHRSQFGGKCPDPTPAQLEAMICDLWKRSILIGSSSAMLNELKRLAKLFRLYSLWGKTGSPVTDTLDEPQDNTEQEYKQWDGIIDPTSKEDLILKFEQLELQEFCQEQLMECLDKSIKQVIEDHISKQKKSRGYTSLAHQIKPILQLIYCERKSQTQIADELGINQLKVSRLVNPTNLLKIIRRKSLDILLDRVLEKAKQLGYAQPPLEPDYFDNLVQQLEAYVDMQVFQEALAELKSKRTFAMESVYAQRLCFVLNDLAMDGV</sequence>
<gene>
    <name evidence="1" type="ORF">DA73_0201050</name>
</gene>
<dbReference type="Gene3D" id="1.10.10.60">
    <property type="entry name" value="Homeodomain-like"/>
    <property type="match status" value="1"/>
</dbReference>
<dbReference type="STRING" id="1479485.DA73_0201050"/>
<dbReference type="OrthoDB" id="539713at2"/>
<reference evidence="1" key="1">
    <citation type="journal article" date="2015" name="Genome Announc.">
        <title>Draft Genome Sequence of Tolypothrix boutellei Strain VB521301.</title>
        <authorList>
            <person name="Chandrababunaidu M.M."/>
            <person name="Singh D."/>
            <person name="Sen D."/>
            <person name="Bhan S."/>
            <person name="Das S."/>
            <person name="Gupta A."/>
            <person name="Adhikary S.P."/>
            <person name="Tripathy S."/>
        </authorList>
    </citation>
    <scope>NUCLEOTIDE SEQUENCE</scope>
    <source>
        <strain evidence="1">VB521301</strain>
    </source>
</reference>
<organism evidence="1">
    <name type="scientific">Tolypothrix bouteillei VB521301</name>
    <dbReference type="NCBI Taxonomy" id="1479485"/>
    <lineage>
        <taxon>Bacteria</taxon>
        <taxon>Bacillati</taxon>
        <taxon>Cyanobacteriota</taxon>
        <taxon>Cyanophyceae</taxon>
        <taxon>Nostocales</taxon>
        <taxon>Tolypothrichaceae</taxon>
        <taxon>Tolypothrix</taxon>
    </lineage>
</organism>
<name>A0A0C1NMB9_9CYAN</name>
<comment type="caution">
    <text evidence="1">The sequence shown here is derived from an EMBL/GenBank/DDBJ whole genome shotgun (WGS) entry which is preliminary data.</text>
</comment>
<proteinExistence type="predicted"/>
<dbReference type="EMBL" id="JHEG02000001">
    <property type="protein sequence ID" value="KIE13966.1"/>
    <property type="molecule type" value="Genomic_DNA"/>
</dbReference>
<evidence type="ECO:0000313" key="1">
    <source>
        <dbReference type="EMBL" id="KIE13966.1"/>
    </source>
</evidence>
<dbReference type="AlphaFoldDB" id="A0A0C1NMB9"/>